<dbReference type="PANTHER" id="PTHR43420">
    <property type="entry name" value="ACETYLTRANSFERASE"/>
    <property type="match status" value="1"/>
</dbReference>
<protein>
    <submittedName>
        <fullName evidence="5">GNAT family N-acetyltransferase</fullName>
        <ecNumber evidence="5">2.3.1.-</ecNumber>
    </submittedName>
</protein>
<reference evidence="5 6" key="1">
    <citation type="submission" date="2022-11" db="EMBL/GenBank/DDBJ databases">
        <title>Nonomuraea corallina sp. nov., a new species of the genus Nonomuraea isolated from sea side sediment in Thai sea.</title>
        <authorList>
            <person name="Ngamcharungchit C."/>
            <person name="Matsumoto A."/>
            <person name="Suriyachadkun C."/>
            <person name="Panbangred W."/>
            <person name="Inahashi Y."/>
            <person name="Intra B."/>
        </authorList>
    </citation>
    <scope>NUCLEOTIDE SEQUENCE [LARGE SCALE GENOMIC DNA]</scope>
    <source>
        <strain evidence="5 6">DSM 43553</strain>
    </source>
</reference>
<evidence type="ECO:0000313" key="6">
    <source>
        <dbReference type="Proteomes" id="UP001212498"/>
    </source>
</evidence>
<evidence type="ECO:0000259" key="4">
    <source>
        <dbReference type="PROSITE" id="PS51186"/>
    </source>
</evidence>
<feature type="region of interest" description="Disordered" evidence="3">
    <location>
        <begin position="1"/>
        <end position="42"/>
    </location>
</feature>
<dbReference type="PROSITE" id="PS51186">
    <property type="entry name" value="GNAT"/>
    <property type="match status" value="1"/>
</dbReference>
<evidence type="ECO:0000256" key="3">
    <source>
        <dbReference type="SAM" id="MobiDB-lite"/>
    </source>
</evidence>
<keyword evidence="1 5" id="KW-0808">Transferase</keyword>
<dbReference type="InterPro" id="IPR016181">
    <property type="entry name" value="Acyl_CoA_acyltransferase"/>
</dbReference>
<evidence type="ECO:0000256" key="1">
    <source>
        <dbReference type="ARBA" id="ARBA00022679"/>
    </source>
</evidence>
<organism evidence="5 6">
    <name type="scientific">Nonomuraea ferruginea</name>
    <dbReference type="NCBI Taxonomy" id="46174"/>
    <lineage>
        <taxon>Bacteria</taxon>
        <taxon>Bacillati</taxon>
        <taxon>Actinomycetota</taxon>
        <taxon>Actinomycetes</taxon>
        <taxon>Streptosporangiales</taxon>
        <taxon>Streptosporangiaceae</taxon>
        <taxon>Nonomuraea</taxon>
    </lineage>
</organism>
<keyword evidence="6" id="KW-1185">Reference proteome</keyword>
<dbReference type="InterPro" id="IPR050680">
    <property type="entry name" value="YpeA/RimI_acetyltransf"/>
</dbReference>
<comment type="caution">
    <text evidence="5">The sequence shown here is derived from an EMBL/GenBank/DDBJ whole genome shotgun (WGS) entry which is preliminary data.</text>
</comment>
<evidence type="ECO:0000313" key="5">
    <source>
        <dbReference type="EMBL" id="MDA0643066.1"/>
    </source>
</evidence>
<sequence length="133" mass="13774">MVGSHGCRPPSRRRRTGAAAARSAPPPPPAAPPPPGAGGAGRAAAMVLGNNQFAADEGCGYVDTLAVRPEFRGRGLGRLLLRTAIAADAARGREGTILHVDTNNTTPALGLYESEGMRPVLVIDIWRRTVEAG</sequence>
<dbReference type="RefSeq" id="WP_271277441.1">
    <property type="nucleotide sequence ID" value="NZ_JAPNUD010000057.1"/>
</dbReference>
<proteinExistence type="predicted"/>
<dbReference type="EC" id="2.3.1.-" evidence="5"/>
<gene>
    <name evidence="5" type="ORF">OUY24_20770</name>
</gene>
<dbReference type="SUPFAM" id="SSF55729">
    <property type="entry name" value="Acyl-CoA N-acyltransferases (Nat)"/>
    <property type="match status" value="1"/>
</dbReference>
<evidence type="ECO:0000256" key="2">
    <source>
        <dbReference type="ARBA" id="ARBA00023315"/>
    </source>
</evidence>
<dbReference type="Gene3D" id="3.40.630.30">
    <property type="match status" value="1"/>
</dbReference>
<dbReference type="InterPro" id="IPR000182">
    <property type="entry name" value="GNAT_dom"/>
</dbReference>
<dbReference type="EMBL" id="JAPNUD010000057">
    <property type="protein sequence ID" value="MDA0643066.1"/>
    <property type="molecule type" value="Genomic_DNA"/>
</dbReference>
<keyword evidence="2 5" id="KW-0012">Acyltransferase</keyword>
<dbReference type="Proteomes" id="UP001212498">
    <property type="component" value="Unassembled WGS sequence"/>
</dbReference>
<name>A0ABT4T0N2_9ACTN</name>
<accession>A0ABT4T0N2</accession>
<dbReference type="GO" id="GO:0016746">
    <property type="term" value="F:acyltransferase activity"/>
    <property type="evidence" value="ECO:0007669"/>
    <property type="project" value="UniProtKB-KW"/>
</dbReference>
<dbReference type="Pfam" id="PF00583">
    <property type="entry name" value="Acetyltransf_1"/>
    <property type="match status" value="1"/>
</dbReference>
<feature type="compositionally biased region" description="Pro residues" evidence="3">
    <location>
        <begin position="24"/>
        <end position="36"/>
    </location>
</feature>
<feature type="domain" description="N-acetyltransferase" evidence="4">
    <location>
        <begin position="41"/>
        <end position="133"/>
    </location>
</feature>